<keyword evidence="8" id="KW-0902">Two-component regulatory system</keyword>
<evidence type="ECO:0000256" key="9">
    <source>
        <dbReference type="SAM" id="Phobius"/>
    </source>
</evidence>
<evidence type="ECO:0000256" key="1">
    <source>
        <dbReference type="ARBA" id="ARBA00000085"/>
    </source>
</evidence>
<evidence type="ECO:0000313" key="12">
    <source>
        <dbReference type="EMBL" id="UQA92087.1"/>
    </source>
</evidence>
<dbReference type="InterPro" id="IPR050482">
    <property type="entry name" value="Sensor_HK_TwoCompSys"/>
</dbReference>
<dbReference type="PANTHER" id="PTHR24421:SF10">
    <property type="entry name" value="NITRATE_NITRITE SENSOR PROTEIN NARQ"/>
    <property type="match status" value="1"/>
</dbReference>
<feature type="domain" description="Signal transduction histidine kinase subgroup 3 dimerisation and phosphoacceptor" evidence="11">
    <location>
        <begin position="203"/>
        <end position="267"/>
    </location>
</feature>
<evidence type="ECO:0000256" key="7">
    <source>
        <dbReference type="ARBA" id="ARBA00022840"/>
    </source>
</evidence>
<feature type="transmembrane region" description="Helical" evidence="9">
    <location>
        <begin position="27"/>
        <end position="46"/>
    </location>
</feature>
<keyword evidence="9" id="KW-1133">Transmembrane helix</keyword>
<keyword evidence="4" id="KW-0808">Transferase</keyword>
<dbReference type="EC" id="2.7.13.3" evidence="2"/>
<dbReference type="Proteomes" id="UP000830115">
    <property type="component" value="Chromosome"/>
</dbReference>
<dbReference type="InterPro" id="IPR036890">
    <property type="entry name" value="HATPase_C_sf"/>
</dbReference>
<proteinExistence type="predicted"/>
<dbReference type="PANTHER" id="PTHR24421">
    <property type="entry name" value="NITRATE/NITRITE SENSOR PROTEIN NARX-RELATED"/>
    <property type="match status" value="1"/>
</dbReference>
<feature type="transmembrane region" description="Helical" evidence="9">
    <location>
        <begin position="58"/>
        <end position="76"/>
    </location>
</feature>
<dbReference type="EMBL" id="CP086322">
    <property type="protein sequence ID" value="UQA92087.1"/>
    <property type="molecule type" value="Genomic_DNA"/>
</dbReference>
<keyword evidence="13" id="KW-1185">Reference proteome</keyword>
<feature type="transmembrane region" description="Helical" evidence="9">
    <location>
        <begin position="82"/>
        <end position="108"/>
    </location>
</feature>
<feature type="transmembrane region" description="Helical" evidence="9">
    <location>
        <begin position="445"/>
        <end position="470"/>
    </location>
</feature>
<evidence type="ECO:0000256" key="6">
    <source>
        <dbReference type="ARBA" id="ARBA00022777"/>
    </source>
</evidence>
<keyword evidence="6 12" id="KW-0418">Kinase</keyword>
<dbReference type="GO" id="GO:0016301">
    <property type="term" value="F:kinase activity"/>
    <property type="evidence" value="ECO:0007669"/>
    <property type="project" value="UniProtKB-KW"/>
</dbReference>
<dbReference type="Pfam" id="PF07730">
    <property type="entry name" value="HisKA_3"/>
    <property type="match status" value="1"/>
</dbReference>
<evidence type="ECO:0000256" key="8">
    <source>
        <dbReference type="ARBA" id="ARBA00023012"/>
    </source>
</evidence>
<dbReference type="RefSeq" id="WP_248862925.1">
    <property type="nucleotide sequence ID" value="NZ_CP086322.1"/>
</dbReference>
<dbReference type="Gene3D" id="1.20.5.1930">
    <property type="match status" value="1"/>
</dbReference>
<evidence type="ECO:0000259" key="10">
    <source>
        <dbReference type="Pfam" id="PF02518"/>
    </source>
</evidence>
<evidence type="ECO:0000256" key="2">
    <source>
        <dbReference type="ARBA" id="ARBA00012438"/>
    </source>
</evidence>
<gene>
    <name evidence="12" type="ORF">K9S39_09710</name>
</gene>
<accession>A0ABY4M3V5</accession>
<evidence type="ECO:0000256" key="5">
    <source>
        <dbReference type="ARBA" id="ARBA00022741"/>
    </source>
</evidence>
<evidence type="ECO:0000256" key="3">
    <source>
        <dbReference type="ARBA" id="ARBA00022553"/>
    </source>
</evidence>
<evidence type="ECO:0000259" key="11">
    <source>
        <dbReference type="Pfam" id="PF07730"/>
    </source>
</evidence>
<evidence type="ECO:0000313" key="13">
    <source>
        <dbReference type="Proteomes" id="UP000830115"/>
    </source>
</evidence>
<keyword evidence="7" id="KW-0067">ATP-binding</keyword>
<dbReference type="Gene3D" id="3.30.565.10">
    <property type="entry name" value="Histidine kinase-like ATPase, C-terminal domain"/>
    <property type="match status" value="1"/>
</dbReference>
<dbReference type="InterPro" id="IPR003594">
    <property type="entry name" value="HATPase_dom"/>
</dbReference>
<comment type="catalytic activity">
    <reaction evidence="1">
        <text>ATP + protein L-histidine = ADP + protein N-phospho-L-histidine.</text>
        <dbReference type="EC" id="2.7.13.3"/>
    </reaction>
</comment>
<dbReference type="InterPro" id="IPR011712">
    <property type="entry name" value="Sig_transdc_His_kin_sub3_dim/P"/>
</dbReference>
<name>A0ABY4M3V5_9ACTN</name>
<keyword evidence="9" id="KW-0472">Membrane</keyword>
<feature type="domain" description="Histidine kinase/HSP90-like ATPase" evidence="10">
    <location>
        <begin position="318"/>
        <end position="410"/>
    </location>
</feature>
<dbReference type="Pfam" id="PF02518">
    <property type="entry name" value="HATPase_c"/>
    <property type="match status" value="1"/>
</dbReference>
<dbReference type="SUPFAM" id="SSF55874">
    <property type="entry name" value="ATPase domain of HSP90 chaperone/DNA topoisomerase II/histidine kinase"/>
    <property type="match status" value="1"/>
</dbReference>
<organism evidence="12 13">
    <name type="scientific">Streptomyces halobius</name>
    <dbReference type="NCBI Taxonomy" id="2879846"/>
    <lineage>
        <taxon>Bacteria</taxon>
        <taxon>Bacillati</taxon>
        <taxon>Actinomycetota</taxon>
        <taxon>Actinomycetes</taxon>
        <taxon>Kitasatosporales</taxon>
        <taxon>Streptomycetaceae</taxon>
        <taxon>Streptomyces</taxon>
    </lineage>
</organism>
<keyword evidence="5" id="KW-0547">Nucleotide-binding</keyword>
<feature type="transmembrane region" description="Helical" evidence="9">
    <location>
        <begin position="120"/>
        <end position="142"/>
    </location>
</feature>
<feature type="transmembrane region" description="Helical" evidence="9">
    <location>
        <begin position="148"/>
        <end position="172"/>
    </location>
</feature>
<dbReference type="CDD" id="cd16917">
    <property type="entry name" value="HATPase_UhpB-NarQ-NarX-like"/>
    <property type="match status" value="1"/>
</dbReference>
<protein>
    <recommendedName>
        <fullName evidence="2">histidine kinase</fullName>
        <ecNumber evidence="2">2.7.13.3</ecNumber>
    </recommendedName>
</protein>
<evidence type="ECO:0000256" key="4">
    <source>
        <dbReference type="ARBA" id="ARBA00022679"/>
    </source>
</evidence>
<keyword evidence="3" id="KW-0597">Phosphoprotein</keyword>
<reference evidence="12" key="1">
    <citation type="submission" date="2021-10" db="EMBL/GenBank/DDBJ databases">
        <title>Streptomyces nigrumlapis sp.nov.,an antimicrobial producing actinobacterium isolated from Black Gobi rocks.</title>
        <authorList>
            <person name="Wen Y."/>
            <person name="Zhang W."/>
            <person name="Liu X.G."/>
        </authorList>
    </citation>
    <scope>NUCLEOTIDE SEQUENCE</scope>
    <source>
        <strain evidence="12">ST13-2-2</strain>
    </source>
</reference>
<sequence>MSSSAPPTIGNHPSRGPFARAGERGPLLWRAVGEAVLAGALVLLIYTGESEIDTRLKVGWAAVTALGLIGMGLVLVRRRFPVASVVGLAVLMGVVPALALLTAVASYTATRQVETPRRRALLLLGAGAVAMVAGAVFAPVVGVGSWSFGLALGAVLAASTVVVPGLVGTAAGQQDRLLRALRERTAAAEEARRLADSESRMRERSRIAAEMHDLVGHRLSLVSLYAGGLEVALRKEAPGLRDEVAVVGRAAREAMRELREVLGVLGPLERDTGTDALTDATGTRADIEALVEESRGGGIPVEFSWEGADLDARPARVRRAVHRVVRESLTNVHRYAAGAHVTVSVRHAGDRVEVRVRNGVPPVRPAAATGLGTGRGLIGLRERVALLGGDLEAGAAPGGGFAVTADIPADPGPGAEAEDVVPYEKGPSAGADEPRGGLSVLQRRVAGAVTGLLGLAGVGVMMLFGVVLVFEARGPAHRTPEQPRVGMSREQVVRNVAGDDSVTRAAAVGHEPPRPGSATDCLYPYTDRKTKGGGVEIVRYCFRSDTLIAIDRFIVPMVTEKPTEPPRRSSTHD</sequence>
<keyword evidence="9" id="KW-0812">Transmembrane</keyword>